<keyword evidence="4" id="KW-0813">Transport</keyword>
<dbReference type="SUPFAM" id="SSF53850">
    <property type="entry name" value="Periplasmic binding protein-like II"/>
    <property type="match status" value="1"/>
</dbReference>
<dbReference type="PROSITE" id="PS51257">
    <property type="entry name" value="PROKAR_LIPOPROTEIN"/>
    <property type="match status" value="1"/>
</dbReference>
<dbReference type="InterPro" id="IPR044527">
    <property type="entry name" value="NrtA/CpmA_ABC-bd_dom"/>
</dbReference>
<gene>
    <name evidence="10" type="ORF">ACEZDE_06485</name>
</gene>
<evidence type="ECO:0000256" key="1">
    <source>
        <dbReference type="ARBA" id="ARBA00004418"/>
    </source>
</evidence>
<comment type="similarity">
    <text evidence="3">Belongs to the bacterial solute-binding protein SsuA/TauA family.</text>
</comment>
<sequence>MSSLPRTRIRHVALAATAGVAAIGLLSACSYGSKAADATPAAATGGSSAASGPKLSADSVRIGYFANLTHATPLIGIQNGQFQKDLGATTIKTQIFNAGPDEVEALNSGAIDIAWIGPSPAINAYAKSKGAALKIISGATTGGAELVVNPAKIKTVADLKGKKIATPQLGNTQDVALLNFLSTKGFKENAQTGKGDVSVIRTDNSLTPTAYSGGSIDGAWVPEPTASKLVAEGAKILVDEKSLWPGGKFVSTNVVVSQTFLKAHPDVVQAVLKASVDTNAWIAANPDAAKKDANDALTVLTKKALPDAVLNSAWSELSVTNDPLAASLQTEADHAVTAGFISKPDLSGIYDLTLLNKVLAAAGQQPVSAAGLGAQ</sequence>
<dbReference type="NCBIfam" id="TIGR01728">
    <property type="entry name" value="SsuA_fam"/>
    <property type="match status" value="1"/>
</dbReference>
<comment type="caution">
    <text evidence="10">The sequence shown here is derived from an EMBL/GenBank/DDBJ whole genome shotgun (WGS) entry which is preliminary data.</text>
</comment>
<keyword evidence="11" id="KW-1185">Reference proteome</keyword>
<evidence type="ECO:0000256" key="5">
    <source>
        <dbReference type="ARBA" id="ARBA00022475"/>
    </source>
</evidence>
<evidence type="ECO:0000256" key="9">
    <source>
        <dbReference type="SAM" id="SignalP"/>
    </source>
</evidence>
<organism evidence="10 11">
    <name type="scientific">Streptacidiphilus cavernicola</name>
    <dbReference type="NCBI Taxonomy" id="3342716"/>
    <lineage>
        <taxon>Bacteria</taxon>
        <taxon>Bacillati</taxon>
        <taxon>Actinomycetota</taxon>
        <taxon>Actinomycetes</taxon>
        <taxon>Kitasatosporales</taxon>
        <taxon>Streptomycetaceae</taxon>
        <taxon>Streptacidiphilus</taxon>
    </lineage>
</organism>
<feature type="signal peptide" evidence="9">
    <location>
        <begin position="1"/>
        <end position="35"/>
    </location>
</feature>
<evidence type="ECO:0000256" key="8">
    <source>
        <dbReference type="ARBA" id="ARBA00023136"/>
    </source>
</evidence>
<keyword evidence="8" id="KW-0472">Membrane</keyword>
<dbReference type="Gene3D" id="3.40.190.10">
    <property type="entry name" value="Periplasmic binding protein-like II"/>
    <property type="match status" value="2"/>
</dbReference>
<dbReference type="Pfam" id="PF13379">
    <property type="entry name" value="NMT1_2"/>
    <property type="match status" value="1"/>
</dbReference>
<dbReference type="PANTHER" id="PTHR30024:SF47">
    <property type="entry name" value="TAURINE-BINDING PERIPLASMIC PROTEIN"/>
    <property type="match status" value="1"/>
</dbReference>
<evidence type="ECO:0000313" key="10">
    <source>
        <dbReference type="EMBL" id="MFC1416289.1"/>
    </source>
</evidence>
<proteinExistence type="inferred from homology"/>
<evidence type="ECO:0000256" key="2">
    <source>
        <dbReference type="ARBA" id="ARBA00004533"/>
    </source>
</evidence>
<protein>
    <submittedName>
        <fullName evidence="10">Aliphatic sulfonate ABC transporter substrate-binding protein</fullName>
    </submittedName>
</protein>
<keyword evidence="5" id="KW-1003">Cell membrane</keyword>
<keyword evidence="6" id="KW-0997">Cell inner membrane</keyword>
<evidence type="ECO:0000256" key="4">
    <source>
        <dbReference type="ARBA" id="ARBA00022448"/>
    </source>
</evidence>
<dbReference type="PANTHER" id="PTHR30024">
    <property type="entry name" value="ALIPHATIC SULFONATES-BINDING PROTEIN-RELATED"/>
    <property type="match status" value="1"/>
</dbReference>
<dbReference type="Proteomes" id="UP001592531">
    <property type="component" value="Unassembled WGS sequence"/>
</dbReference>
<name>A0ABV6VRA9_9ACTN</name>
<evidence type="ECO:0000313" key="11">
    <source>
        <dbReference type="Proteomes" id="UP001592531"/>
    </source>
</evidence>
<keyword evidence="7 9" id="KW-0732">Signal</keyword>
<evidence type="ECO:0000256" key="7">
    <source>
        <dbReference type="ARBA" id="ARBA00022729"/>
    </source>
</evidence>
<dbReference type="EMBL" id="JBHFAB010000004">
    <property type="protein sequence ID" value="MFC1416289.1"/>
    <property type="molecule type" value="Genomic_DNA"/>
</dbReference>
<feature type="chain" id="PRO_5046005317" evidence="9">
    <location>
        <begin position="36"/>
        <end position="375"/>
    </location>
</feature>
<accession>A0ABV6VRA9</accession>
<evidence type="ECO:0000256" key="6">
    <source>
        <dbReference type="ARBA" id="ARBA00022519"/>
    </source>
</evidence>
<dbReference type="InterPro" id="IPR010067">
    <property type="entry name" value="ABC_SsuA_sub-bd"/>
</dbReference>
<dbReference type="RefSeq" id="WP_380533424.1">
    <property type="nucleotide sequence ID" value="NZ_JBHFAB010000004.1"/>
</dbReference>
<dbReference type="CDD" id="cd13553">
    <property type="entry name" value="PBP2_NrtA_CpmA_like"/>
    <property type="match status" value="1"/>
</dbReference>
<reference evidence="10 11" key="1">
    <citation type="submission" date="2024-09" db="EMBL/GenBank/DDBJ databases">
        <authorList>
            <person name="Lee S.D."/>
        </authorList>
    </citation>
    <scope>NUCLEOTIDE SEQUENCE [LARGE SCALE GENOMIC DNA]</scope>
    <source>
        <strain evidence="10 11">N8-3</strain>
    </source>
</reference>
<comment type="subcellular location">
    <subcellularLocation>
        <location evidence="2">Cell inner membrane</location>
    </subcellularLocation>
    <subcellularLocation>
        <location evidence="1">Periplasm</location>
    </subcellularLocation>
</comment>
<evidence type="ECO:0000256" key="3">
    <source>
        <dbReference type="ARBA" id="ARBA00010742"/>
    </source>
</evidence>